<dbReference type="OrthoDB" id="7158585at2"/>
<reference evidence="8 9" key="1">
    <citation type="journal article" date="2010" name="J. Bacteriol.">
        <title>The genetic basis of laboratory adaptation in Caulobacter crescentus.</title>
        <authorList>
            <person name="Marks M.E."/>
            <person name="Castro-Rojas C.M."/>
            <person name="Teiling C."/>
            <person name="Du L."/>
            <person name="Kapatral V."/>
            <person name="Walunas T.L."/>
            <person name="Crosson S."/>
        </authorList>
    </citation>
    <scope>NUCLEOTIDE SEQUENCE [LARGE SCALE GENOMIC DNA]</scope>
    <source>
        <strain evidence="9">NA1000 / CB15N</strain>
    </source>
</reference>
<dbReference type="RefSeq" id="WP_012640277.1">
    <property type="nucleotide sequence ID" value="NC_011916.1"/>
</dbReference>
<dbReference type="SUPFAM" id="SSF103481">
    <property type="entry name" value="Multidrug resistance efflux transporter EmrE"/>
    <property type="match status" value="2"/>
</dbReference>
<evidence type="ECO:0000256" key="6">
    <source>
        <dbReference type="SAM" id="Phobius"/>
    </source>
</evidence>
<evidence type="ECO:0000313" key="8">
    <source>
        <dbReference type="EMBL" id="ACL95114.1"/>
    </source>
</evidence>
<evidence type="ECO:0000259" key="7">
    <source>
        <dbReference type="Pfam" id="PF00892"/>
    </source>
</evidence>
<feature type="transmembrane region" description="Helical" evidence="6">
    <location>
        <begin position="161"/>
        <end position="180"/>
    </location>
</feature>
<sequence length="313" mass="32790">MTGLAGSGPSGAMSGKSSPLSVLEYLAIFAIIMTWGINNAAAKVATAYLPPMTVGGLRFLAALVFLFPFIRPPFPEPKKLAAIVLLTGPIHFGLVYVGFGMGQSLSPLVVASQLWIPFTALVAWKLLGETMRLPAVLGLIVAFVGVAWMTLDPHTSGDLPAIVLIVLASACWAVATILVRMTPGAKPLKVQAVTALFAAPSLLAMSFAFETQVVERVMTAPPIAWACVIFAGVVSTIGASALLFWLVQRREAGRVTPYFLLTPLVSCTLGVAFLGDKLTPQLLIGGAATMVGVALVAMTEKRARAEEALAETA</sequence>
<dbReference type="PhylomeDB" id="A0A0H3C7X6"/>
<feature type="transmembrane region" description="Helical" evidence="6">
    <location>
        <begin position="258"/>
        <end position="275"/>
    </location>
</feature>
<gene>
    <name evidence="8" type="ordered locus">CCNA_01649</name>
</gene>
<feature type="transmembrane region" description="Helical" evidence="6">
    <location>
        <begin position="48"/>
        <end position="68"/>
    </location>
</feature>
<dbReference type="InterPro" id="IPR000620">
    <property type="entry name" value="EamA_dom"/>
</dbReference>
<comment type="subcellular location">
    <subcellularLocation>
        <location evidence="1">Membrane</location>
        <topology evidence="1">Multi-pass membrane protein</topology>
    </subcellularLocation>
</comment>
<dbReference type="PANTHER" id="PTHR32322:SF2">
    <property type="entry name" value="EAMA DOMAIN-CONTAINING PROTEIN"/>
    <property type="match status" value="1"/>
</dbReference>
<feature type="domain" description="EamA" evidence="7">
    <location>
        <begin position="25"/>
        <end position="150"/>
    </location>
</feature>
<dbReference type="PANTHER" id="PTHR32322">
    <property type="entry name" value="INNER MEMBRANE TRANSPORTER"/>
    <property type="match status" value="1"/>
</dbReference>
<dbReference type="InterPro" id="IPR037185">
    <property type="entry name" value="EmrE-like"/>
</dbReference>
<dbReference type="Pfam" id="PF00892">
    <property type="entry name" value="EamA"/>
    <property type="match status" value="2"/>
</dbReference>
<evidence type="ECO:0000256" key="5">
    <source>
        <dbReference type="ARBA" id="ARBA00023136"/>
    </source>
</evidence>
<dbReference type="AlphaFoldDB" id="A0A0H3C7X6"/>
<dbReference type="RefSeq" id="YP_002517022.1">
    <property type="nucleotide sequence ID" value="NC_011916.1"/>
</dbReference>
<feature type="transmembrane region" description="Helical" evidence="6">
    <location>
        <begin position="131"/>
        <end position="149"/>
    </location>
</feature>
<evidence type="ECO:0000256" key="4">
    <source>
        <dbReference type="ARBA" id="ARBA00022989"/>
    </source>
</evidence>
<feature type="domain" description="EamA" evidence="7">
    <location>
        <begin position="160"/>
        <end position="297"/>
    </location>
</feature>
<accession>A0A0H3C7X6</accession>
<dbReference type="PATRIC" id="fig|565050.3.peg.1625"/>
<feature type="transmembrane region" description="Helical" evidence="6">
    <location>
        <begin position="281"/>
        <end position="299"/>
    </location>
</feature>
<keyword evidence="9" id="KW-1185">Reference proteome</keyword>
<comment type="similarity">
    <text evidence="2">Belongs to the EamA transporter family.</text>
</comment>
<keyword evidence="5 6" id="KW-0472">Membrane</keyword>
<feature type="transmembrane region" description="Helical" evidence="6">
    <location>
        <begin position="22"/>
        <end position="42"/>
    </location>
</feature>
<feature type="transmembrane region" description="Helical" evidence="6">
    <location>
        <begin position="80"/>
        <end position="99"/>
    </location>
</feature>
<protein>
    <submittedName>
        <fullName evidence="8">Transporter, drug/metabolite exporter family</fullName>
    </submittedName>
</protein>
<proteinExistence type="inferred from homology"/>
<keyword evidence="4 6" id="KW-1133">Transmembrane helix</keyword>
<keyword evidence="3 6" id="KW-0812">Transmembrane</keyword>
<dbReference type="EMBL" id="CP001340">
    <property type="protein sequence ID" value="ACL95114.1"/>
    <property type="molecule type" value="Genomic_DNA"/>
</dbReference>
<evidence type="ECO:0000256" key="1">
    <source>
        <dbReference type="ARBA" id="ARBA00004141"/>
    </source>
</evidence>
<dbReference type="KEGG" id="ccs:CCNA_01649"/>
<dbReference type="InterPro" id="IPR050638">
    <property type="entry name" value="AA-Vitamin_Transporters"/>
</dbReference>
<dbReference type="HOGENOM" id="CLU_033863_5_0_5"/>
<name>A0A0H3C7X6_CAUVN</name>
<dbReference type="GO" id="GO:0016020">
    <property type="term" value="C:membrane"/>
    <property type="evidence" value="ECO:0007669"/>
    <property type="project" value="UniProtKB-SubCell"/>
</dbReference>
<evidence type="ECO:0000256" key="2">
    <source>
        <dbReference type="ARBA" id="ARBA00007362"/>
    </source>
</evidence>
<evidence type="ECO:0000256" key="3">
    <source>
        <dbReference type="ARBA" id="ARBA00022692"/>
    </source>
</evidence>
<organism evidence="8 9">
    <name type="scientific">Caulobacter vibrioides (strain NA1000 / CB15N)</name>
    <name type="common">Caulobacter crescentus</name>
    <dbReference type="NCBI Taxonomy" id="565050"/>
    <lineage>
        <taxon>Bacteria</taxon>
        <taxon>Pseudomonadati</taxon>
        <taxon>Pseudomonadota</taxon>
        <taxon>Alphaproteobacteria</taxon>
        <taxon>Caulobacterales</taxon>
        <taxon>Caulobacteraceae</taxon>
        <taxon>Caulobacter</taxon>
    </lineage>
</organism>
<feature type="transmembrane region" description="Helical" evidence="6">
    <location>
        <begin position="223"/>
        <end position="246"/>
    </location>
</feature>
<dbReference type="GeneID" id="7331708"/>
<dbReference type="Proteomes" id="UP000001364">
    <property type="component" value="Chromosome"/>
</dbReference>
<feature type="transmembrane region" description="Helical" evidence="6">
    <location>
        <begin position="192"/>
        <end position="211"/>
    </location>
</feature>
<evidence type="ECO:0000313" key="9">
    <source>
        <dbReference type="Proteomes" id="UP000001364"/>
    </source>
</evidence>